<dbReference type="GO" id="GO:0008168">
    <property type="term" value="F:methyltransferase activity"/>
    <property type="evidence" value="ECO:0007669"/>
    <property type="project" value="UniProtKB-KW"/>
</dbReference>
<organism evidence="2 3">
    <name type="scientific">Stutzerimonas tarimensis</name>
    <dbReference type="NCBI Taxonomy" id="1507735"/>
    <lineage>
        <taxon>Bacteria</taxon>
        <taxon>Pseudomonadati</taxon>
        <taxon>Pseudomonadota</taxon>
        <taxon>Gammaproteobacteria</taxon>
        <taxon>Pseudomonadales</taxon>
        <taxon>Pseudomonadaceae</taxon>
        <taxon>Stutzerimonas</taxon>
    </lineage>
</organism>
<dbReference type="InterPro" id="IPR013216">
    <property type="entry name" value="Methyltransf_11"/>
</dbReference>
<evidence type="ECO:0000259" key="1">
    <source>
        <dbReference type="Pfam" id="PF08241"/>
    </source>
</evidence>
<keyword evidence="3" id="KW-1185">Reference proteome</keyword>
<dbReference type="EMBL" id="JBHRXZ010000033">
    <property type="protein sequence ID" value="MFC3609723.1"/>
    <property type="molecule type" value="Genomic_DNA"/>
</dbReference>
<dbReference type="SUPFAM" id="SSF53335">
    <property type="entry name" value="S-adenosyl-L-methionine-dependent methyltransferases"/>
    <property type="match status" value="1"/>
</dbReference>
<evidence type="ECO:0000313" key="3">
    <source>
        <dbReference type="Proteomes" id="UP001595630"/>
    </source>
</evidence>
<name>A0ABV7TB53_9GAMM</name>
<comment type="caution">
    <text evidence="2">The sequence shown here is derived from an EMBL/GenBank/DDBJ whole genome shotgun (WGS) entry which is preliminary data.</text>
</comment>
<evidence type="ECO:0000313" key="2">
    <source>
        <dbReference type="EMBL" id="MFC3609723.1"/>
    </source>
</evidence>
<dbReference type="Proteomes" id="UP001595630">
    <property type="component" value="Unassembled WGS sequence"/>
</dbReference>
<feature type="domain" description="Methyltransferase type 11" evidence="1">
    <location>
        <begin position="41"/>
        <end position="137"/>
    </location>
</feature>
<keyword evidence="2" id="KW-0808">Transferase</keyword>
<dbReference type="Gene3D" id="3.40.50.150">
    <property type="entry name" value="Vaccinia Virus protein VP39"/>
    <property type="match status" value="1"/>
</dbReference>
<dbReference type="InterPro" id="IPR029063">
    <property type="entry name" value="SAM-dependent_MTases_sf"/>
</dbReference>
<dbReference type="PANTHER" id="PTHR43861">
    <property type="entry name" value="TRANS-ACONITATE 2-METHYLTRANSFERASE-RELATED"/>
    <property type="match status" value="1"/>
</dbReference>
<gene>
    <name evidence="2" type="ORF">ACFOMF_18320</name>
</gene>
<dbReference type="Pfam" id="PF08241">
    <property type="entry name" value="Methyltransf_11"/>
    <property type="match status" value="1"/>
</dbReference>
<dbReference type="CDD" id="cd02440">
    <property type="entry name" value="AdoMet_MTases"/>
    <property type="match status" value="1"/>
</dbReference>
<keyword evidence="2" id="KW-0489">Methyltransferase</keyword>
<dbReference type="RefSeq" id="WP_386367621.1">
    <property type="nucleotide sequence ID" value="NZ_JBHRXZ010000033.1"/>
</dbReference>
<accession>A0ABV7TB53</accession>
<proteinExistence type="predicted"/>
<dbReference type="GO" id="GO:0032259">
    <property type="term" value="P:methylation"/>
    <property type="evidence" value="ECO:0007669"/>
    <property type="project" value="UniProtKB-KW"/>
</dbReference>
<dbReference type="EC" id="2.1.1.-" evidence="2"/>
<sequence length="200" mass="21759">MSEFDTRAKGWDAERSRVERAAAVAECIVARVPLNTDMRGLEYGCGTGLLSFALRSRLGPLTLADNSPGMLAVVREKLAQEDPGTMAALQLDLTSDPLPDQHFEILYTQMTLHHVADTGALLQCFNRLLTPGGYLCIADLDAEDGSFHGAGFTGHNGFDRHALAAQVETAGFAEVGFDTVFHVHRGERDYPVFLLVARKP</sequence>
<reference evidence="3" key="1">
    <citation type="journal article" date="2019" name="Int. J. Syst. Evol. Microbiol.">
        <title>The Global Catalogue of Microorganisms (GCM) 10K type strain sequencing project: providing services to taxonomists for standard genome sequencing and annotation.</title>
        <authorList>
            <consortium name="The Broad Institute Genomics Platform"/>
            <consortium name="The Broad Institute Genome Sequencing Center for Infectious Disease"/>
            <person name="Wu L."/>
            <person name="Ma J."/>
        </authorList>
    </citation>
    <scope>NUCLEOTIDE SEQUENCE [LARGE SCALE GENOMIC DNA]</scope>
    <source>
        <strain evidence="3">KCTC 42447</strain>
    </source>
</reference>
<protein>
    <submittedName>
        <fullName evidence="2">Class I SAM-dependent methyltransferase</fullName>
        <ecNumber evidence="2">2.1.1.-</ecNumber>
    </submittedName>
</protein>